<dbReference type="EMBL" id="KN837238">
    <property type="protein sequence ID" value="KIJ31686.1"/>
    <property type="molecule type" value="Genomic_DNA"/>
</dbReference>
<gene>
    <name evidence="1" type="ORF">M422DRAFT_53270</name>
</gene>
<accession>A0A0C9V2B5</accession>
<reference evidence="1 2" key="1">
    <citation type="submission" date="2014-06" db="EMBL/GenBank/DDBJ databases">
        <title>Evolutionary Origins and Diversification of the Mycorrhizal Mutualists.</title>
        <authorList>
            <consortium name="DOE Joint Genome Institute"/>
            <consortium name="Mycorrhizal Genomics Consortium"/>
            <person name="Kohler A."/>
            <person name="Kuo A."/>
            <person name="Nagy L.G."/>
            <person name="Floudas D."/>
            <person name="Copeland A."/>
            <person name="Barry K.W."/>
            <person name="Cichocki N."/>
            <person name="Veneault-Fourrey C."/>
            <person name="LaButti K."/>
            <person name="Lindquist E.A."/>
            <person name="Lipzen A."/>
            <person name="Lundell T."/>
            <person name="Morin E."/>
            <person name="Murat C."/>
            <person name="Riley R."/>
            <person name="Ohm R."/>
            <person name="Sun H."/>
            <person name="Tunlid A."/>
            <person name="Henrissat B."/>
            <person name="Grigoriev I.V."/>
            <person name="Hibbett D.S."/>
            <person name="Martin F."/>
        </authorList>
    </citation>
    <scope>NUCLEOTIDE SEQUENCE [LARGE SCALE GENOMIC DNA]</scope>
    <source>
        <strain evidence="1 2">SS14</strain>
    </source>
</reference>
<organism evidence="1 2">
    <name type="scientific">Sphaerobolus stellatus (strain SS14)</name>
    <dbReference type="NCBI Taxonomy" id="990650"/>
    <lineage>
        <taxon>Eukaryota</taxon>
        <taxon>Fungi</taxon>
        <taxon>Dikarya</taxon>
        <taxon>Basidiomycota</taxon>
        <taxon>Agaricomycotina</taxon>
        <taxon>Agaricomycetes</taxon>
        <taxon>Phallomycetidae</taxon>
        <taxon>Geastrales</taxon>
        <taxon>Sphaerobolaceae</taxon>
        <taxon>Sphaerobolus</taxon>
    </lineage>
</organism>
<evidence type="ECO:0000313" key="2">
    <source>
        <dbReference type="Proteomes" id="UP000054279"/>
    </source>
</evidence>
<dbReference type="OrthoDB" id="3264182at2759"/>
<sequence>MENNSRPTITTCKHYSKDLKKRVVYQRLTLGFTMTEIAKNLNMSPQVVHVVKDPQTYAKQGHARLLDTDSVEFLLALLEQHSDIYLDGLAERLMDQKNLERSLKLLGITSKKLSKATAECCEESRNQFQFLIS</sequence>
<name>A0A0C9V2B5_SPHS4</name>
<evidence type="ECO:0000313" key="1">
    <source>
        <dbReference type="EMBL" id="KIJ31686.1"/>
    </source>
</evidence>
<proteinExistence type="predicted"/>
<dbReference type="AlphaFoldDB" id="A0A0C9V2B5"/>
<keyword evidence="2" id="KW-1185">Reference proteome</keyword>
<dbReference type="Proteomes" id="UP000054279">
    <property type="component" value="Unassembled WGS sequence"/>
</dbReference>
<dbReference type="InterPro" id="IPR009057">
    <property type="entry name" value="Homeodomain-like_sf"/>
</dbReference>
<dbReference type="SUPFAM" id="SSF46689">
    <property type="entry name" value="Homeodomain-like"/>
    <property type="match status" value="1"/>
</dbReference>
<dbReference type="HOGENOM" id="CLU_056788_8_0_1"/>
<protein>
    <submittedName>
        <fullName evidence="1">Uncharacterized protein</fullName>
    </submittedName>
</protein>